<evidence type="ECO:0000313" key="3">
    <source>
        <dbReference type="EMBL" id="MPN49056.1"/>
    </source>
</evidence>
<protein>
    <recommendedName>
        <fullName evidence="4">RNA-binding protein</fullName>
    </recommendedName>
</protein>
<dbReference type="InterPro" id="IPR041985">
    <property type="entry name" value="Ribosomal_eL14_KOW"/>
</dbReference>
<dbReference type="GO" id="GO:0005840">
    <property type="term" value="C:ribosome"/>
    <property type="evidence" value="ECO:0007669"/>
    <property type="project" value="UniProtKB-KW"/>
</dbReference>
<dbReference type="SUPFAM" id="SSF50104">
    <property type="entry name" value="Translation proteins SH3-like domain"/>
    <property type="match status" value="1"/>
</dbReference>
<keyword evidence="1" id="KW-0689">Ribosomal protein</keyword>
<evidence type="ECO:0008006" key="4">
    <source>
        <dbReference type="Google" id="ProtNLM"/>
    </source>
</evidence>
<keyword evidence="2" id="KW-0687">Ribonucleoprotein</keyword>
<sequence length="93" mass="10296">MSAHHISIGQIVTSLAGRDTGHPYLVIGITGKYVFLADGRERSVIKPKKKNIRHVKAYKLNAEALAEKLRNNGNITDEEIRQAIAAFCKPDNL</sequence>
<organism evidence="3">
    <name type="scientific">bioreactor metagenome</name>
    <dbReference type="NCBI Taxonomy" id="1076179"/>
    <lineage>
        <taxon>unclassified sequences</taxon>
        <taxon>metagenomes</taxon>
        <taxon>ecological metagenomes</taxon>
    </lineage>
</organism>
<dbReference type="InterPro" id="IPR008991">
    <property type="entry name" value="Translation_prot_SH3-like_sf"/>
</dbReference>
<reference evidence="3" key="1">
    <citation type="submission" date="2019-08" db="EMBL/GenBank/DDBJ databases">
        <authorList>
            <person name="Kucharzyk K."/>
            <person name="Murdoch R.W."/>
            <person name="Higgins S."/>
            <person name="Loffler F."/>
        </authorList>
    </citation>
    <scope>NUCLEOTIDE SEQUENCE</scope>
</reference>
<dbReference type="GO" id="GO:1990904">
    <property type="term" value="C:ribonucleoprotein complex"/>
    <property type="evidence" value="ECO:0007669"/>
    <property type="project" value="UniProtKB-KW"/>
</dbReference>
<accession>A0A645IDR1</accession>
<dbReference type="CDD" id="cd06088">
    <property type="entry name" value="KOW_RPL14"/>
    <property type="match status" value="1"/>
</dbReference>
<gene>
    <name evidence="3" type="ORF">SDC9_196669</name>
</gene>
<comment type="caution">
    <text evidence="3">The sequence shown here is derived from an EMBL/GenBank/DDBJ whole genome shotgun (WGS) entry which is preliminary data.</text>
</comment>
<evidence type="ECO:0000256" key="2">
    <source>
        <dbReference type="ARBA" id="ARBA00023274"/>
    </source>
</evidence>
<evidence type="ECO:0000256" key="1">
    <source>
        <dbReference type="ARBA" id="ARBA00022980"/>
    </source>
</evidence>
<dbReference type="EMBL" id="VSSQ01111951">
    <property type="protein sequence ID" value="MPN49056.1"/>
    <property type="molecule type" value="Genomic_DNA"/>
</dbReference>
<dbReference type="AlphaFoldDB" id="A0A645IDR1"/>
<name>A0A645IDR1_9ZZZZ</name>
<proteinExistence type="predicted"/>